<evidence type="ECO:0000256" key="1">
    <source>
        <dbReference type="ARBA" id="ARBA00023125"/>
    </source>
</evidence>
<dbReference type="Proteomes" id="UP000057820">
    <property type="component" value="Chromosome 1"/>
</dbReference>
<reference evidence="4" key="1">
    <citation type="submission" date="2015-03" db="EMBL/GenBank/DDBJ databases">
        <authorList>
            <consortium name="Pathogen Informatics"/>
        </authorList>
    </citation>
    <scope>NUCLEOTIDE SEQUENCE [LARGE SCALE GENOMIC DNA]</scope>
    <source>
        <strain evidence="4">NCTC11134</strain>
    </source>
</reference>
<accession>A0A0H5NMX7</accession>
<dbReference type="RefSeq" id="WP_159005402.1">
    <property type="nucleotide sequence ID" value="NZ_CAACYE020000001.1"/>
</dbReference>
<protein>
    <submittedName>
        <fullName evidence="3">Helix-destabilizing protein</fullName>
    </submittedName>
</protein>
<organism evidence="3 4">
    <name type="scientific">Nocardia farcinica</name>
    <dbReference type="NCBI Taxonomy" id="37329"/>
    <lineage>
        <taxon>Bacteria</taxon>
        <taxon>Bacillati</taxon>
        <taxon>Actinomycetota</taxon>
        <taxon>Actinomycetes</taxon>
        <taxon>Mycobacteriales</taxon>
        <taxon>Nocardiaceae</taxon>
        <taxon>Nocardia</taxon>
    </lineage>
</organism>
<dbReference type="InterPro" id="IPR012340">
    <property type="entry name" value="NA-bd_OB-fold"/>
</dbReference>
<evidence type="ECO:0000256" key="2">
    <source>
        <dbReference type="PROSITE-ProRule" id="PRU00252"/>
    </source>
</evidence>
<dbReference type="KEGG" id="nfr:ERS450000_02047"/>
<sequence>MASNVTVMITGHLAENPEPRVTNTGKLVTNFAVISNDRRYDRDRNEWVDAAKTVIRIN</sequence>
<dbReference type="SUPFAM" id="SSF50249">
    <property type="entry name" value="Nucleic acid-binding proteins"/>
    <property type="match status" value="1"/>
</dbReference>
<evidence type="ECO:0000313" key="3">
    <source>
        <dbReference type="EMBL" id="CRY76828.1"/>
    </source>
</evidence>
<dbReference type="Pfam" id="PF00436">
    <property type="entry name" value="SSB"/>
    <property type="match status" value="1"/>
</dbReference>
<dbReference type="InterPro" id="IPR000424">
    <property type="entry name" value="Primosome_PriB/ssb"/>
</dbReference>
<proteinExistence type="predicted"/>
<keyword evidence="1 2" id="KW-0238">DNA-binding</keyword>
<dbReference type="AlphaFoldDB" id="A0A0H5NMX7"/>
<name>A0A0H5NMX7_NOCFR</name>
<dbReference type="EMBL" id="LN868938">
    <property type="protein sequence ID" value="CRY76828.1"/>
    <property type="molecule type" value="Genomic_DNA"/>
</dbReference>
<dbReference type="Gene3D" id="2.40.50.140">
    <property type="entry name" value="Nucleic acid-binding proteins"/>
    <property type="match status" value="1"/>
</dbReference>
<evidence type="ECO:0000313" key="4">
    <source>
        <dbReference type="Proteomes" id="UP000057820"/>
    </source>
</evidence>
<dbReference type="GO" id="GO:0003697">
    <property type="term" value="F:single-stranded DNA binding"/>
    <property type="evidence" value="ECO:0007669"/>
    <property type="project" value="InterPro"/>
</dbReference>
<dbReference type="PROSITE" id="PS50935">
    <property type="entry name" value="SSB"/>
    <property type="match status" value="1"/>
</dbReference>
<gene>
    <name evidence="3" type="primary">ssb_1</name>
    <name evidence="3" type="ORF">ERS450000_02047</name>
</gene>